<feature type="domain" description="Lon N-terminal" evidence="1">
    <location>
        <begin position="2"/>
        <end position="145"/>
    </location>
</feature>
<dbReference type="InterPro" id="IPR046336">
    <property type="entry name" value="Lon_prtase_N_sf"/>
</dbReference>
<sequence>MNLPLFPLPIFLLPDGVTRLRIFEQRYLKMVRIATKENGFAILLNDANANLPEVRWASWVEIINFDQDEDGTLIIDVKCKSLLKVTKITVEKDQLRYGEVTAIAHWPLSEHDHVTHDLSESLAQVFKQSDDLRNLYQDKFTDQPNWVIARWLELLPVELNIKDIFIDSNSLEQAKQLIHTIIHAEQHH</sequence>
<comment type="caution">
    <text evidence="2">The sequence shown here is derived from an EMBL/GenBank/DDBJ whole genome shotgun (WGS) entry which is preliminary data.</text>
</comment>
<dbReference type="Proteomes" id="UP001500021">
    <property type="component" value="Unassembled WGS sequence"/>
</dbReference>
<evidence type="ECO:0000313" key="2">
    <source>
        <dbReference type="EMBL" id="GAA0813674.1"/>
    </source>
</evidence>
<organism evidence="2 3">
    <name type="scientific">Colwellia asteriadis</name>
    <dbReference type="NCBI Taxonomy" id="517723"/>
    <lineage>
        <taxon>Bacteria</taxon>
        <taxon>Pseudomonadati</taxon>
        <taxon>Pseudomonadota</taxon>
        <taxon>Gammaproteobacteria</taxon>
        <taxon>Alteromonadales</taxon>
        <taxon>Colwelliaceae</taxon>
        <taxon>Colwellia</taxon>
    </lineage>
</organism>
<gene>
    <name evidence="2" type="ORF">GCM10009111_09430</name>
</gene>
<reference evidence="3" key="1">
    <citation type="journal article" date="2019" name="Int. J. Syst. Evol. Microbiol.">
        <title>The Global Catalogue of Microorganisms (GCM) 10K type strain sequencing project: providing services to taxonomists for standard genome sequencing and annotation.</title>
        <authorList>
            <consortium name="The Broad Institute Genomics Platform"/>
            <consortium name="The Broad Institute Genome Sequencing Center for Infectious Disease"/>
            <person name="Wu L."/>
            <person name="Ma J."/>
        </authorList>
    </citation>
    <scope>NUCLEOTIDE SEQUENCE [LARGE SCALE GENOMIC DNA]</scope>
    <source>
        <strain evidence="3">JCM 15608</strain>
    </source>
</reference>
<protein>
    <submittedName>
        <fullName evidence="2">LON peptidase substrate-binding domain-containing protein</fullName>
    </submittedName>
</protein>
<dbReference type="InterPro" id="IPR003111">
    <property type="entry name" value="Lon_prtase_N"/>
</dbReference>
<dbReference type="Pfam" id="PF02190">
    <property type="entry name" value="LON_substr_bdg"/>
    <property type="match status" value="1"/>
</dbReference>
<dbReference type="Gene3D" id="2.30.130.40">
    <property type="entry name" value="LON domain-like"/>
    <property type="match status" value="1"/>
</dbReference>
<dbReference type="RefSeq" id="WP_343815565.1">
    <property type="nucleotide sequence ID" value="NZ_BAAAFA010000002.1"/>
</dbReference>
<dbReference type="InterPro" id="IPR015947">
    <property type="entry name" value="PUA-like_sf"/>
</dbReference>
<dbReference type="SUPFAM" id="SSF88697">
    <property type="entry name" value="PUA domain-like"/>
    <property type="match status" value="1"/>
</dbReference>
<accession>A0ABP3WDS4</accession>
<name>A0ABP3WDS4_9GAMM</name>
<evidence type="ECO:0000259" key="1">
    <source>
        <dbReference type="Pfam" id="PF02190"/>
    </source>
</evidence>
<proteinExistence type="predicted"/>
<evidence type="ECO:0000313" key="3">
    <source>
        <dbReference type="Proteomes" id="UP001500021"/>
    </source>
</evidence>
<dbReference type="EMBL" id="BAAAFA010000002">
    <property type="protein sequence ID" value="GAA0813674.1"/>
    <property type="molecule type" value="Genomic_DNA"/>
</dbReference>
<keyword evidence="3" id="KW-1185">Reference proteome</keyword>